<evidence type="ECO:0000256" key="9">
    <source>
        <dbReference type="ARBA" id="ARBA00022777"/>
    </source>
</evidence>
<dbReference type="SUPFAM" id="SSF51110">
    <property type="entry name" value="alpha-D-mannose-specific plant lectins"/>
    <property type="match status" value="1"/>
</dbReference>
<dbReference type="PANTHER" id="PTHR27002">
    <property type="entry name" value="RECEPTOR-LIKE SERINE/THREONINE-PROTEIN KINASE SD1-8"/>
    <property type="match status" value="1"/>
</dbReference>
<keyword evidence="10 16" id="KW-0067">ATP-binding</keyword>
<dbReference type="PROSITE" id="PS00107">
    <property type="entry name" value="PROTEIN_KINASE_ATP"/>
    <property type="match status" value="1"/>
</dbReference>
<dbReference type="CDD" id="cd00053">
    <property type="entry name" value="EGF"/>
    <property type="match status" value="1"/>
</dbReference>
<feature type="signal peptide" evidence="17">
    <location>
        <begin position="1"/>
        <end position="18"/>
    </location>
</feature>
<dbReference type="PIRSF" id="PIRSF000641">
    <property type="entry name" value="SRK"/>
    <property type="match status" value="1"/>
</dbReference>
<dbReference type="AlphaFoldDB" id="A0A5J9TG12"/>
<comment type="catalytic activity">
    <reaction evidence="15">
        <text>L-seryl-[protein] + ATP = O-phospho-L-seryl-[protein] + ADP + H(+)</text>
        <dbReference type="Rhea" id="RHEA:17989"/>
        <dbReference type="Rhea" id="RHEA-COMP:9863"/>
        <dbReference type="Rhea" id="RHEA-COMP:11604"/>
        <dbReference type="ChEBI" id="CHEBI:15378"/>
        <dbReference type="ChEBI" id="CHEBI:29999"/>
        <dbReference type="ChEBI" id="CHEBI:30616"/>
        <dbReference type="ChEBI" id="CHEBI:83421"/>
        <dbReference type="ChEBI" id="CHEBI:456216"/>
        <dbReference type="EC" id="2.7.11.1"/>
    </reaction>
</comment>
<evidence type="ECO:0000256" key="11">
    <source>
        <dbReference type="ARBA" id="ARBA00023157"/>
    </source>
</evidence>
<evidence type="ECO:0000256" key="14">
    <source>
        <dbReference type="ARBA" id="ARBA00047899"/>
    </source>
</evidence>
<dbReference type="CDD" id="cd00028">
    <property type="entry name" value="B_lectin"/>
    <property type="match status" value="1"/>
</dbReference>
<dbReference type="GO" id="GO:0005886">
    <property type="term" value="C:plasma membrane"/>
    <property type="evidence" value="ECO:0007669"/>
    <property type="project" value="UniProtKB-SubCell"/>
</dbReference>
<dbReference type="PROSITE" id="PS50011">
    <property type="entry name" value="PROTEIN_KINASE_DOM"/>
    <property type="match status" value="1"/>
</dbReference>
<dbReference type="SUPFAM" id="SSF56112">
    <property type="entry name" value="Protein kinase-like (PK-like)"/>
    <property type="match status" value="1"/>
</dbReference>
<dbReference type="GO" id="GO:0048544">
    <property type="term" value="P:recognition of pollen"/>
    <property type="evidence" value="ECO:0007669"/>
    <property type="project" value="InterPro"/>
</dbReference>
<dbReference type="Gramene" id="TVU10300">
    <property type="protein sequence ID" value="TVU10300"/>
    <property type="gene ID" value="EJB05_43823"/>
</dbReference>
<feature type="binding site" evidence="16">
    <location>
        <position position="534"/>
    </location>
    <ligand>
        <name>ATP</name>
        <dbReference type="ChEBI" id="CHEBI:30616"/>
    </ligand>
</feature>
<evidence type="ECO:0000256" key="3">
    <source>
        <dbReference type="ARBA" id="ARBA00022475"/>
    </source>
</evidence>
<dbReference type="InterPro" id="IPR000858">
    <property type="entry name" value="S_locus_glycoprot_dom"/>
</dbReference>
<feature type="domain" description="Protein kinase" evidence="18">
    <location>
        <begin position="506"/>
        <end position="770"/>
    </location>
</feature>
<dbReference type="InterPro" id="IPR024171">
    <property type="entry name" value="SRK-like_kinase"/>
</dbReference>
<keyword evidence="11" id="KW-1015">Disulfide bond</keyword>
<dbReference type="Pfam" id="PF08276">
    <property type="entry name" value="PAN_2"/>
    <property type="match status" value="1"/>
</dbReference>
<keyword evidence="8 16" id="KW-0547">Nucleotide-binding</keyword>
<dbReference type="Gene3D" id="3.30.200.20">
    <property type="entry name" value="Phosphorylase Kinase, domain 1"/>
    <property type="match status" value="1"/>
</dbReference>
<keyword evidence="5" id="KW-0245">EGF-like domain</keyword>
<dbReference type="InterPro" id="IPR008271">
    <property type="entry name" value="Ser/Thr_kinase_AS"/>
</dbReference>
<keyword evidence="3" id="KW-0472">Membrane</keyword>
<dbReference type="SMART" id="SM00473">
    <property type="entry name" value="PAN_AP"/>
    <property type="match status" value="1"/>
</dbReference>
<dbReference type="EC" id="2.7.11.1" evidence="2"/>
<evidence type="ECO:0000256" key="10">
    <source>
        <dbReference type="ARBA" id="ARBA00022840"/>
    </source>
</evidence>
<dbReference type="InterPro" id="IPR011009">
    <property type="entry name" value="Kinase-like_dom_sf"/>
</dbReference>
<evidence type="ECO:0000256" key="4">
    <source>
        <dbReference type="ARBA" id="ARBA00022527"/>
    </source>
</evidence>
<dbReference type="InterPro" id="IPR000719">
    <property type="entry name" value="Prot_kinase_dom"/>
</dbReference>
<evidence type="ECO:0000256" key="5">
    <source>
        <dbReference type="ARBA" id="ARBA00022536"/>
    </source>
</evidence>
<dbReference type="EMBL" id="RWGY01000039">
    <property type="protein sequence ID" value="TVU10300.1"/>
    <property type="molecule type" value="Genomic_DNA"/>
</dbReference>
<evidence type="ECO:0000256" key="17">
    <source>
        <dbReference type="SAM" id="SignalP"/>
    </source>
</evidence>
<dbReference type="Gene3D" id="1.10.510.10">
    <property type="entry name" value="Transferase(Phosphotransferase) domain 1"/>
    <property type="match status" value="1"/>
</dbReference>
<dbReference type="FunFam" id="3.30.200.20:FF:000195">
    <property type="entry name" value="G-type lectin S-receptor-like serine/threonine-protein kinase"/>
    <property type="match status" value="1"/>
</dbReference>
<feature type="chain" id="PRO_5023865914" description="non-specific serine/threonine protein kinase" evidence="17">
    <location>
        <begin position="19"/>
        <end position="800"/>
    </location>
</feature>
<protein>
    <recommendedName>
        <fullName evidence="2">non-specific serine/threonine protein kinase</fullName>
        <ecNumber evidence="2">2.7.11.1</ecNumber>
    </recommendedName>
</protein>
<evidence type="ECO:0000259" key="18">
    <source>
        <dbReference type="PROSITE" id="PS50011"/>
    </source>
</evidence>
<dbReference type="InterPro" id="IPR017441">
    <property type="entry name" value="Protein_kinase_ATP_BS"/>
</dbReference>
<evidence type="ECO:0000256" key="15">
    <source>
        <dbReference type="ARBA" id="ARBA00048679"/>
    </source>
</evidence>
<dbReference type="Proteomes" id="UP000324897">
    <property type="component" value="Chromosome 3"/>
</dbReference>
<dbReference type="InterPro" id="IPR001480">
    <property type="entry name" value="Bulb-type_lectin_dom"/>
</dbReference>
<keyword evidence="6" id="KW-0808">Transferase</keyword>
<organism evidence="21 22">
    <name type="scientific">Eragrostis curvula</name>
    <name type="common">weeping love grass</name>
    <dbReference type="NCBI Taxonomy" id="38414"/>
    <lineage>
        <taxon>Eukaryota</taxon>
        <taxon>Viridiplantae</taxon>
        <taxon>Streptophyta</taxon>
        <taxon>Embryophyta</taxon>
        <taxon>Tracheophyta</taxon>
        <taxon>Spermatophyta</taxon>
        <taxon>Magnoliopsida</taxon>
        <taxon>Liliopsida</taxon>
        <taxon>Poales</taxon>
        <taxon>Poaceae</taxon>
        <taxon>PACMAD clade</taxon>
        <taxon>Chloridoideae</taxon>
        <taxon>Eragrostideae</taxon>
        <taxon>Eragrostidinae</taxon>
        <taxon>Eragrostis</taxon>
    </lineage>
</organism>
<evidence type="ECO:0000256" key="12">
    <source>
        <dbReference type="ARBA" id="ARBA00023170"/>
    </source>
</evidence>
<evidence type="ECO:0000256" key="13">
    <source>
        <dbReference type="ARBA" id="ARBA00023180"/>
    </source>
</evidence>
<dbReference type="OrthoDB" id="654065at2759"/>
<dbReference type="GO" id="GO:0005524">
    <property type="term" value="F:ATP binding"/>
    <property type="evidence" value="ECO:0007669"/>
    <property type="project" value="UniProtKB-UniRule"/>
</dbReference>
<sequence>MGPISICTAALLLLPVLCVSDDRLVPGKPLAPGSAFALGFFSPSNSTPEKLYLGIWYNNIPRLTVVWVANRATPAISSSAPSLVVTNSSNNLVLSDVNGHVLWTTSATTATGAEAVLMNTGNLILRSPNGTVLWQSFDHPTDTLLPGMKMRRSNRTQGGSRLVSWSSPEDPSPGTFSFGGEAYPVLQGFIWNGSLPIWRTPVWKGLTVSSQYFRANSSIMAYLAFVDTIDEMSVFPVSDGAPYVRYVMSYSGRVEVYGWDSNSSSDWTMLTAWPTFECSRYGYCGPSGYCDFTGATPTCKCLDGFEPVDKGEWSIGSFSQGCHRKEALRCGDGFLELPGMQVPDKFVRIRHKALEECAAECSGNCSCVACAYANLNSSISKDDATRCLVWTDDQLVDTQKIGADSNVGADSQETLYLRVASLSGERTKHNAVKITLPVLASVVILSSILLVWACKFRGRKRNTENQNKIMNVGWTASNELAEDSATHDIDFPFLKFQDILVATNNFSQTSMIGRGGFGKVYKGTLEGGREVAIKRHSRDSDQGIEEFRNEVVLIAKLQHRNLVRLLACYVEGDERLLIYEYLPKKSLDATIFRLLYLHHDSRLTIVHRDLKAGNVLLDAEMRPKIADFGMARIFGENQENANTRRVVGTYGYMAPEYAMEGIFSVKSDVYSFGVLLLEVVSGIKISSVDCIMGYPNLIVYAWNLWKEGKSKDLVDKCIAENCLLDEASLCIQVGLLCVQENPDDRPFMSSVVFNLENGCTTLPKPNHPAYFAKRNSEMEQIEEDILNSENTVTLTVIEGR</sequence>
<evidence type="ECO:0000259" key="19">
    <source>
        <dbReference type="PROSITE" id="PS50927"/>
    </source>
</evidence>
<keyword evidence="7 17" id="KW-0732">Signal</keyword>
<feature type="non-terminal residue" evidence="21">
    <location>
        <position position="1"/>
    </location>
</feature>
<dbReference type="InterPro" id="IPR001245">
    <property type="entry name" value="Ser-Thr/Tyr_kinase_cat_dom"/>
</dbReference>
<dbReference type="Pfam" id="PF01453">
    <property type="entry name" value="B_lectin"/>
    <property type="match status" value="1"/>
</dbReference>
<dbReference type="Gene3D" id="2.90.10.10">
    <property type="entry name" value="Bulb-type lectin domain"/>
    <property type="match status" value="1"/>
</dbReference>
<keyword evidence="12" id="KW-0675">Receptor</keyword>
<dbReference type="InterPro" id="IPR036426">
    <property type="entry name" value="Bulb-type_lectin_dom_sf"/>
</dbReference>
<dbReference type="InterPro" id="IPR003609">
    <property type="entry name" value="Pan_app"/>
</dbReference>
<proteinExistence type="predicted"/>
<feature type="domain" description="Apple" evidence="20">
    <location>
        <begin position="330"/>
        <end position="420"/>
    </location>
</feature>
<comment type="catalytic activity">
    <reaction evidence="14">
        <text>L-threonyl-[protein] + ATP = O-phospho-L-threonyl-[protein] + ADP + H(+)</text>
        <dbReference type="Rhea" id="RHEA:46608"/>
        <dbReference type="Rhea" id="RHEA-COMP:11060"/>
        <dbReference type="Rhea" id="RHEA-COMP:11605"/>
        <dbReference type="ChEBI" id="CHEBI:15378"/>
        <dbReference type="ChEBI" id="CHEBI:30013"/>
        <dbReference type="ChEBI" id="CHEBI:30616"/>
        <dbReference type="ChEBI" id="CHEBI:61977"/>
        <dbReference type="ChEBI" id="CHEBI:456216"/>
        <dbReference type="EC" id="2.7.11.1"/>
    </reaction>
</comment>
<dbReference type="SMART" id="SM00108">
    <property type="entry name" value="B_lectin"/>
    <property type="match status" value="1"/>
</dbReference>
<dbReference type="PROSITE" id="PS00108">
    <property type="entry name" value="PROTEIN_KINASE_ST"/>
    <property type="match status" value="1"/>
</dbReference>
<keyword evidence="13" id="KW-0325">Glycoprotein</keyword>
<comment type="caution">
    <text evidence="21">The sequence shown here is derived from an EMBL/GenBank/DDBJ whole genome shotgun (WGS) entry which is preliminary data.</text>
</comment>
<dbReference type="CDD" id="cd01098">
    <property type="entry name" value="PAN_AP_plant"/>
    <property type="match status" value="1"/>
</dbReference>
<reference evidence="21 22" key="1">
    <citation type="journal article" date="2019" name="Sci. Rep.">
        <title>A high-quality genome of Eragrostis curvula grass provides insights into Poaceae evolution and supports new strategies to enhance forage quality.</title>
        <authorList>
            <person name="Carballo J."/>
            <person name="Santos B.A.C.M."/>
            <person name="Zappacosta D."/>
            <person name="Garbus I."/>
            <person name="Selva J.P."/>
            <person name="Gallo C.A."/>
            <person name="Diaz A."/>
            <person name="Albertini E."/>
            <person name="Caccamo M."/>
            <person name="Echenique V."/>
        </authorList>
    </citation>
    <scope>NUCLEOTIDE SEQUENCE [LARGE SCALE GENOMIC DNA]</scope>
    <source>
        <strain evidence="22">cv. Victoria</strain>
        <tissue evidence="21">Leaf</tissue>
    </source>
</reference>
<dbReference type="PANTHER" id="PTHR27002:SF805">
    <property type="entry name" value="NON-SPECIFIC SERINE_THREONINE PROTEIN KINASE"/>
    <property type="match status" value="1"/>
</dbReference>
<dbReference type="Pfam" id="PF00069">
    <property type="entry name" value="Pkinase"/>
    <property type="match status" value="1"/>
</dbReference>
<keyword evidence="4" id="KW-0723">Serine/threonine-protein kinase</keyword>
<evidence type="ECO:0000256" key="1">
    <source>
        <dbReference type="ARBA" id="ARBA00004251"/>
    </source>
</evidence>
<keyword evidence="9" id="KW-0418">Kinase</keyword>
<dbReference type="GO" id="GO:0004674">
    <property type="term" value="F:protein serine/threonine kinase activity"/>
    <property type="evidence" value="ECO:0007669"/>
    <property type="project" value="UniProtKB-KW"/>
</dbReference>
<evidence type="ECO:0000256" key="8">
    <source>
        <dbReference type="ARBA" id="ARBA00022741"/>
    </source>
</evidence>
<dbReference type="SMART" id="SM00220">
    <property type="entry name" value="S_TKc"/>
    <property type="match status" value="1"/>
</dbReference>
<evidence type="ECO:0000256" key="2">
    <source>
        <dbReference type="ARBA" id="ARBA00012513"/>
    </source>
</evidence>
<evidence type="ECO:0000256" key="16">
    <source>
        <dbReference type="PROSITE-ProRule" id="PRU10141"/>
    </source>
</evidence>
<dbReference type="FunFam" id="1.10.510.10:FF:001722">
    <property type="entry name" value="G-type lectin S-receptor-like serine/threonine-protein kinase B120"/>
    <property type="match status" value="1"/>
</dbReference>
<dbReference type="Pfam" id="PF00954">
    <property type="entry name" value="S_locus_glycop"/>
    <property type="match status" value="1"/>
</dbReference>
<evidence type="ECO:0000313" key="21">
    <source>
        <dbReference type="EMBL" id="TVU10300.1"/>
    </source>
</evidence>
<evidence type="ECO:0000259" key="20">
    <source>
        <dbReference type="PROSITE" id="PS50948"/>
    </source>
</evidence>
<feature type="domain" description="Bulb-type lectin" evidence="19">
    <location>
        <begin position="21"/>
        <end position="138"/>
    </location>
</feature>
<comment type="subcellular location">
    <subcellularLocation>
        <location evidence="1">Cell membrane</location>
        <topology evidence="1">Single-pass type I membrane protein</topology>
    </subcellularLocation>
</comment>
<keyword evidence="3" id="KW-1003">Cell membrane</keyword>
<dbReference type="Pfam" id="PF07714">
    <property type="entry name" value="PK_Tyr_Ser-Thr"/>
    <property type="match status" value="1"/>
</dbReference>
<dbReference type="GO" id="GO:0051707">
    <property type="term" value="P:response to other organism"/>
    <property type="evidence" value="ECO:0007669"/>
    <property type="project" value="UniProtKB-ARBA"/>
</dbReference>
<dbReference type="PROSITE" id="PS50927">
    <property type="entry name" value="BULB_LECTIN"/>
    <property type="match status" value="1"/>
</dbReference>
<accession>A0A5J9TG12</accession>
<evidence type="ECO:0000313" key="22">
    <source>
        <dbReference type="Proteomes" id="UP000324897"/>
    </source>
</evidence>
<gene>
    <name evidence="21" type="ORF">EJB05_43823</name>
</gene>
<evidence type="ECO:0000256" key="6">
    <source>
        <dbReference type="ARBA" id="ARBA00022679"/>
    </source>
</evidence>
<name>A0A5J9TG12_9POAL</name>
<dbReference type="PROSITE" id="PS50948">
    <property type="entry name" value="PAN"/>
    <property type="match status" value="1"/>
</dbReference>
<keyword evidence="22" id="KW-1185">Reference proteome</keyword>
<evidence type="ECO:0000256" key="7">
    <source>
        <dbReference type="ARBA" id="ARBA00022729"/>
    </source>
</evidence>